<evidence type="ECO:0000313" key="6">
    <source>
        <dbReference type="EMBL" id="TDP94074.1"/>
    </source>
</evidence>
<dbReference type="Gene3D" id="3.40.50.20">
    <property type="match status" value="1"/>
</dbReference>
<dbReference type="AlphaFoldDB" id="A0A4R6S4B2"/>
<evidence type="ECO:0000313" key="7">
    <source>
        <dbReference type="Proteomes" id="UP000295444"/>
    </source>
</evidence>
<keyword evidence="1" id="KW-0436">Ligase</keyword>
<dbReference type="InterPro" id="IPR011761">
    <property type="entry name" value="ATP-grasp"/>
</dbReference>
<proteinExistence type="predicted"/>
<dbReference type="InterPro" id="IPR052032">
    <property type="entry name" value="ATP-dep_AA_Ligase"/>
</dbReference>
<dbReference type="PANTHER" id="PTHR43585:SF2">
    <property type="entry name" value="ATP-GRASP ENZYME FSQD"/>
    <property type="match status" value="1"/>
</dbReference>
<dbReference type="SUPFAM" id="SSF56059">
    <property type="entry name" value="Glutathione synthetase ATP-binding domain-like"/>
    <property type="match status" value="1"/>
</dbReference>
<keyword evidence="2 4" id="KW-0547">Nucleotide-binding</keyword>
<evidence type="ECO:0000256" key="1">
    <source>
        <dbReference type="ARBA" id="ARBA00022598"/>
    </source>
</evidence>
<dbReference type="Gene3D" id="3.30.470.20">
    <property type="entry name" value="ATP-grasp fold, B domain"/>
    <property type="match status" value="1"/>
</dbReference>
<protein>
    <submittedName>
        <fullName evidence="6">Biotin carboxylase</fullName>
    </submittedName>
</protein>
<name>A0A4R6S4B2_LABRH</name>
<sequence length="411" mass="43475">MTEDARPLVLVIATGKRDYREYLLRSIATEYRVHLLLDHEPGWEQEYIVGSSTVDLTDTIGAGGLIEAARKVPGVAGVLTWDEARVLQAAKVAQDLGLPGGDPDAVLRCRDKHLTRVALDQAGVPQAKSILVSGVDEALAAAESIGYPVVLKPRAMAASLGVVRVDDPDQLRAQFGFARDTTVPGAWTYETVVLVEELLTGAEISVDAAVHDGRVFPMFVARKEVGYAPYFEEVGHVVAADDPLLRDAELLDMVQRVHTALGYGDGMTHSEFKLTPAGPRLVEVNARLGGDLIPYLGMRASGADPGLAAAAVACGVRPAITTDRSLVGAVRFFYVDEDDTQLASVTFEHVPSGVDKAVAIAEPGSVVSPPPKGSTFGRIAFATAIAESAESCLAALDSAQEALRVRTAVGV</sequence>
<gene>
    <name evidence="6" type="ORF">EV186_106468</name>
</gene>
<dbReference type="EMBL" id="SNXZ01000006">
    <property type="protein sequence ID" value="TDP94074.1"/>
    <property type="molecule type" value="Genomic_DNA"/>
</dbReference>
<dbReference type="SMART" id="SM01209">
    <property type="entry name" value="GARS_A"/>
    <property type="match status" value="1"/>
</dbReference>
<feature type="domain" description="ATP-grasp" evidence="5">
    <location>
        <begin position="116"/>
        <end position="314"/>
    </location>
</feature>
<evidence type="ECO:0000256" key="2">
    <source>
        <dbReference type="ARBA" id="ARBA00022741"/>
    </source>
</evidence>
<dbReference type="PROSITE" id="PS50975">
    <property type="entry name" value="ATP_GRASP"/>
    <property type="match status" value="1"/>
</dbReference>
<comment type="caution">
    <text evidence="6">The sequence shown here is derived from an EMBL/GenBank/DDBJ whole genome shotgun (WGS) entry which is preliminary data.</text>
</comment>
<evidence type="ECO:0000256" key="3">
    <source>
        <dbReference type="ARBA" id="ARBA00022840"/>
    </source>
</evidence>
<dbReference type="RefSeq" id="WP_133853038.1">
    <property type="nucleotide sequence ID" value="NZ_SNXZ01000006.1"/>
</dbReference>
<dbReference type="GO" id="GO:0046872">
    <property type="term" value="F:metal ion binding"/>
    <property type="evidence" value="ECO:0007669"/>
    <property type="project" value="InterPro"/>
</dbReference>
<dbReference type="GO" id="GO:0016874">
    <property type="term" value="F:ligase activity"/>
    <property type="evidence" value="ECO:0007669"/>
    <property type="project" value="UniProtKB-KW"/>
</dbReference>
<dbReference type="OrthoDB" id="24041at2"/>
<dbReference type="PANTHER" id="PTHR43585">
    <property type="entry name" value="FUMIPYRROLE BIOSYNTHESIS PROTEIN C"/>
    <property type="match status" value="1"/>
</dbReference>
<dbReference type="Pfam" id="PF13535">
    <property type="entry name" value="ATP-grasp_4"/>
    <property type="match status" value="1"/>
</dbReference>
<keyword evidence="3 4" id="KW-0067">ATP-binding</keyword>
<dbReference type="InterPro" id="IPR013815">
    <property type="entry name" value="ATP_grasp_subdomain_1"/>
</dbReference>
<evidence type="ECO:0000259" key="5">
    <source>
        <dbReference type="PROSITE" id="PS50975"/>
    </source>
</evidence>
<evidence type="ECO:0000256" key="4">
    <source>
        <dbReference type="PROSITE-ProRule" id="PRU00409"/>
    </source>
</evidence>
<dbReference type="Gene3D" id="3.30.1490.20">
    <property type="entry name" value="ATP-grasp fold, A domain"/>
    <property type="match status" value="1"/>
</dbReference>
<accession>A0A4R6S4B2</accession>
<keyword evidence="7" id="KW-1185">Reference proteome</keyword>
<organism evidence="6 7">
    <name type="scientific">Labedaea rhizosphaerae</name>
    <dbReference type="NCBI Taxonomy" id="598644"/>
    <lineage>
        <taxon>Bacteria</taxon>
        <taxon>Bacillati</taxon>
        <taxon>Actinomycetota</taxon>
        <taxon>Actinomycetes</taxon>
        <taxon>Pseudonocardiales</taxon>
        <taxon>Pseudonocardiaceae</taxon>
        <taxon>Labedaea</taxon>
    </lineage>
</organism>
<reference evidence="6 7" key="1">
    <citation type="submission" date="2019-03" db="EMBL/GenBank/DDBJ databases">
        <title>Genomic Encyclopedia of Type Strains, Phase IV (KMG-IV): sequencing the most valuable type-strain genomes for metagenomic binning, comparative biology and taxonomic classification.</title>
        <authorList>
            <person name="Goeker M."/>
        </authorList>
    </citation>
    <scope>NUCLEOTIDE SEQUENCE [LARGE SCALE GENOMIC DNA]</scope>
    <source>
        <strain evidence="6 7">DSM 45361</strain>
    </source>
</reference>
<dbReference type="GO" id="GO:0005524">
    <property type="term" value="F:ATP binding"/>
    <property type="evidence" value="ECO:0007669"/>
    <property type="project" value="UniProtKB-UniRule"/>
</dbReference>
<dbReference type="Proteomes" id="UP000295444">
    <property type="component" value="Unassembled WGS sequence"/>
</dbReference>